<gene>
    <name evidence="2" type="ORF">O3W52_24165</name>
</gene>
<dbReference type="EMBL" id="JAPVOI010000004">
    <property type="protein sequence ID" value="MCZ4093048.1"/>
    <property type="molecule type" value="Genomic_DNA"/>
</dbReference>
<comment type="caution">
    <text evidence="2">The sequence shown here is derived from an EMBL/GenBank/DDBJ whole genome shotgun (WGS) entry which is preliminary data.</text>
</comment>
<evidence type="ECO:0000313" key="2">
    <source>
        <dbReference type="EMBL" id="MCZ4093048.1"/>
    </source>
</evidence>
<accession>A0ABT4KM77</accession>
<feature type="region of interest" description="Disordered" evidence="1">
    <location>
        <begin position="1"/>
        <end position="25"/>
    </location>
</feature>
<name>A0ABT4KM77_9HYPH</name>
<evidence type="ECO:0000313" key="3">
    <source>
        <dbReference type="Proteomes" id="UP001079430"/>
    </source>
</evidence>
<keyword evidence="3" id="KW-1185">Reference proteome</keyword>
<organism evidence="2 3">
    <name type="scientific">Sinorhizobium psoraleae</name>
    <dbReference type="NCBI Taxonomy" id="520838"/>
    <lineage>
        <taxon>Bacteria</taxon>
        <taxon>Pseudomonadati</taxon>
        <taxon>Pseudomonadota</taxon>
        <taxon>Alphaproteobacteria</taxon>
        <taxon>Hyphomicrobiales</taxon>
        <taxon>Rhizobiaceae</taxon>
        <taxon>Sinorhizobium/Ensifer group</taxon>
        <taxon>Sinorhizobium</taxon>
    </lineage>
</organism>
<protein>
    <submittedName>
        <fullName evidence="2">Uncharacterized protein</fullName>
    </submittedName>
</protein>
<proteinExistence type="predicted"/>
<sequence length="124" mass="13404">MPPRDECSPAAQPARAGADELERKPAEGIPLNLGNYAQSEEYQLARDAGRDFLATILRKDTGAAITAQEEQIYGKMFLPQPGDKPKAIQAKRQRRALAVEAIQGSMPATAIGNMAKARCRAVLN</sequence>
<reference evidence="2" key="1">
    <citation type="submission" date="2022-10" db="EMBL/GenBank/DDBJ databases">
        <title>Whole genome sequencing of three plant growth promoting bacteria isolated from Vachellia tortilis subsp. raddiana in Morocco.</title>
        <authorList>
            <person name="Hnini M."/>
            <person name="Zouagui R."/>
            <person name="Zouagui H."/>
            <person name="Chemao Elfihri M.-W."/>
            <person name="Ibrahimi A."/>
            <person name="Sbabou L."/>
            <person name="Aurag J."/>
        </authorList>
    </citation>
    <scope>NUCLEOTIDE SEQUENCE</scope>
    <source>
        <strain evidence="2">LMR678</strain>
    </source>
</reference>
<evidence type="ECO:0000256" key="1">
    <source>
        <dbReference type="SAM" id="MobiDB-lite"/>
    </source>
</evidence>
<dbReference type="Proteomes" id="UP001079430">
    <property type="component" value="Unassembled WGS sequence"/>
</dbReference>
<dbReference type="RefSeq" id="WP_269284211.1">
    <property type="nucleotide sequence ID" value="NZ_JAPVOI010000004.1"/>
</dbReference>